<feature type="signal peptide" evidence="1">
    <location>
        <begin position="1"/>
        <end position="24"/>
    </location>
</feature>
<feature type="chain" id="PRO_5042925176" description="Secreted protein" evidence="1">
    <location>
        <begin position="25"/>
        <end position="432"/>
    </location>
</feature>
<sequence length="432" mass="47356">MTPTRTFFCVLQGILLIGASIATSAYTCVDRRDIVGVYQLRPHYTVDLMKALLFSRDRALLATRPGCRGVTSPETTNIQEAPHRFVFRGHDGRGLAMTLTRTLFCVLQGIFQIGASTATSAYTCLDRSDIVGVYQLRPDYTVDQMTAWSFSGDLALLATPPSSRGVTSPKNTTIKQSPHRFVFCAYDGRGLAMTPTRTLFSVLQDIFQIDASTPTSVYTCGYRSDIVGVYQLRPDYTVDQMTALLYFRDLALLATLPGSHGVTSHETTNIQEAPHRFVFCGHDGRGLAITLTRTLFWVLQGIFQIGVSAATSAYTCGDRSDIVGVYQLRPDYTVDQMTAWLFSGDLALLATPPGSRGVTSPETTNIKEAPHRFVFCGHDGRGLAITLTRTLFCVLQGIFQIGVSPATSAYTCGDRSDIVGVINFVRITLLTR</sequence>
<evidence type="ECO:0000313" key="2">
    <source>
        <dbReference type="EMBL" id="KAK8756083.1"/>
    </source>
</evidence>
<proteinExistence type="predicted"/>
<protein>
    <recommendedName>
        <fullName evidence="4">Secreted protein</fullName>
    </recommendedName>
</protein>
<reference evidence="2 3" key="1">
    <citation type="journal article" date="2023" name="Arcadia Sci">
        <title>De novo assembly of a long-read Amblyomma americanum tick genome.</title>
        <authorList>
            <person name="Chou S."/>
            <person name="Poskanzer K.E."/>
            <person name="Rollins M."/>
            <person name="Thuy-Boun P.S."/>
        </authorList>
    </citation>
    <scope>NUCLEOTIDE SEQUENCE [LARGE SCALE GENOMIC DNA]</scope>
    <source>
        <strain evidence="2">F_SG_1</strain>
        <tissue evidence="2">Salivary glands</tissue>
    </source>
</reference>
<gene>
    <name evidence="2" type="ORF">V5799_001240</name>
</gene>
<comment type="caution">
    <text evidence="2">The sequence shown here is derived from an EMBL/GenBank/DDBJ whole genome shotgun (WGS) entry which is preliminary data.</text>
</comment>
<organism evidence="2 3">
    <name type="scientific">Amblyomma americanum</name>
    <name type="common">Lone star tick</name>
    <dbReference type="NCBI Taxonomy" id="6943"/>
    <lineage>
        <taxon>Eukaryota</taxon>
        <taxon>Metazoa</taxon>
        <taxon>Ecdysozoa</taxon>
        <taxon>Arthropoda</taxon>
        <taxon>Chelicerata</taxon>
        <taxon>Arachnida</taxon>
        <taxon>Acari</taxon>
        <taxon>Parasitiformes</taxon>
        <taxon>Ixodida</taxon>
        <taxon>Ixodoidea</taxon>
        <taxon>Ixodidae</taxon>
        <taxon>Amblyomminae</taxon>
        <taxon>Amblyomma</taxon>
    </lineage>
</organism>
<evidence type="ECO:0008006" key="4">
    <source>
        <dbReference type="Google" id="ProtNLM"/>
    </source>
</evidence>
<evidence type="ECO:0000313" key="3">
    <source>
        <dbReference type="Proteomes" id="UP001321473"/>
    </source>
</evidence>
<dbReference type="EMBL" id="JARKHS020036515">
    <property type="protein sequence ID" value="KAK8756083.1"/>
    <property type="molecule type" value="Genomic_DNA"/>
</dbReference>
<accession>A0AAQ4D0U3</accession>
<dbReference type="Proteomes" id="UP001321473">
    <property type="component" value="Unassembled WGS sequence"/>
</dbReference>
<evidence type="ECO:0000256" key="1">
    <source>
        <dbReference type="SAM" id="SignalP"/>
    </source>
</evidence>
<dbReference type="AlphaFoldDB" id="A0AAQ4D0U3"/>
<keyword evidence="3" id="KW-1185">Reference proteome</keyword>
<keyword evidence="1" id="KW-0732">Signal</keyword>
<name>A0AAQ4D0U3_AMBAM</name>